<proteinExistence type="inferred from homology"/>
<keyword evidence="4" id="KW-0808">Transferase</keyword>
<dbReference type="PANTHER" id="PTHR31306">
    <property type="entry name" value="ALPHA-1,6-MANNOSYLTRANSFERASE MNN11-RELATED"/>
    <property type="match status" value="1"/>
</dbReference>
<dbReference type="Gene3D" id="3.90.550.10">
    <property type="entry name" value="Spore Coat Polysaccharide Biosynthesis Protein SpsA, Chain A"/>
    <property type="match status" value="1"/>
</dbReference>
<dbReference type="InterPro" id="IPR008630">
    <property type="entry name" value="Glyco_trans_34"/>
</dbReference>
<feature type="compositionally biased region" description="Gly residues" evidence="5">
    <location>
        <begin position="113"/>
        <end position="122"/>
    </location>
</feature>
<dbReference type="Proteomes" id="UP001497512">
    <property type="component" value="Chromosome 18"/>
</dbReference>
<feature type="region of interest" description="Disordered" evidence="5">
    <location>
        <begin position="101"/>
        <end position="130"/>
    </location>
</feature>
<name>A0ABP0U3T9_9BRYO</name>
<evidence type="ECO:0000256" key="3">
    <source>
        <dbReference type="ARBA" id="ARBA00022676"/>
    </source>
</evidence>
<protein>
    <recommendedName>
        <fullName evidence="8">Alpha-1,6-mannosyltransferase</fullName>
    </recommendedName>
</protein>
<gene>
    <name evidence="6" type="ORF">CSSPTR1EN2_LOCUS10968</name>
</gene>
<keyword evidence="3" id="KW-0328">Glycosyltransferase</keyword>
<dbReference type="EMBL" id="OZ019910">
    <property type="protein sequence ID" value="CAK9211738.1"/>
    <property type="molecule type" value="Genomic_DNA"/>
</dbReference>
<reference evidence="6" key="1">
    <citation type="submission" date="2024-02" db="EMBL/GenBank/DDBJ databases">
        <authorList>
            <consortium name="ELIXIR-Norway"/>
            <consortium name="Elixir Norway"/>
        </authorList>
    </citation>
    <scope>NUCLEOTIDE SEQUENCE</scope>
</reference>
<evidence type="ECO:0000313" key="7">
    <source>
        <dbReference type="Proteomes" id="UP001497512"/>
    </source>
</evidence>
<evidence type="ECO:0000313" key="6">
    <source>
        <dbReference type="EMBL" id="CAK9211738.1"/>
    </source>
</evidence>
<organism evidence="6 7">
    <name type="scientific">Sphagnum troendelagicum</name>
    <dbReference type="NCBI Taxonomy" id="128251"/>
    <lineage>
        <taxon>Eukaryota</taxon>
        <taxon>Viridiplantae</taxon>
        <taxon>Streptophyta</taxon>
        <taxon>Embryophyta</taxon>
        <taxon>Bryophyta</taxon>
        <taxon>Sphagnophytina</taxon>
        <taxon>Sphagnopsida</taxon>
        <taxon>Sphagnales</taxon>
        <taxon>Sphagnaceae</taxon>
        <taxon>Sphagnum</taxon>
    </lineage>
</organism>
<evidence type="ECO:0000256" key="2">
    <source>
        <dbReference type="ARBA" id="ARBA00005664"/>
    </source>
</evidence>
<evidence type="ECO:0000256" key="4">
    <source>
        <dbReference type="ARBA" id="ARBA00022679"/>
    </source>
</evidence>
<evidence type="ECO:0008006" key="8">
    <source>
        <dbReference type="Google" id="ProtNLM"/>
    </source>
</evidence>
<sequence>MAADLLDICCQTSVSAKSVDSQASSGTKLGFTACFLQRVGVCCCCWWVSSSSSCRQWQWLSIGKLFRVAGGVVLCLFLSVYLSKLVLSRANELGRQCILGGGGASSTRESGSFNGGGGGGGSGDRHVDGDVEQGRQRSLEMLRSYRFAMVTCSDGSRTNPQRSFEGLMELVTPNKRSYVARHGYEFVDASDVLDKERPPSWSKILAVRKSLPHYDWVFWNDADSVVTNPAISLEEIIHSVVGDTEPNNMPDFIITKDVTGVNAGMFFFRNSEWSRNFLDLWWNQTAFVQPFGRSKSGDNDALKHLLEVMPEHEQNQHIRIPHMQCLFNSNLWKLSWRSGRRLITMTKTIWQGVYSKGDFMVHLAGLDDKKKLIEEVLHDIEGGERSIRRLKV</sequence>
<evidence type="ECO:0000256" key="1">
    <source>
        <dbReference type="ARBA" id="ARBA00004323"/>
    </source>
</evidence>
<evidence type="ECO:0000256" key="5">
    <source>
        <dbReference type="SAM" id="MobiDB-lite"/>
    </source>
</evidence>
<comment type="subcellular location">
    <subcellularLocation>
        <location evidence="1">Golgi apparatus membrane</location>
        <topology evidence="1">Single-pass type II membrane protein</topology>
    </subcellularLocation>
</comment>
<accession>A0ABP0U3T9</accession>
<comment type="similarity">
    <text evidence="2">Belongs to the glycosyltransferase 34 family.</text>
</comment>
<keyword evidence="7" id="KW-1185">Reference proteome</keyword>
<dbReference type="Pfam" id="PF05637">
    <property type="entry name" value="Glyco_transf_34"/>
    <property type="match status" value="2"/>
</dbReference>
<dbReference type="InterPro" id="IPR029044">
    <property type="entry name" value="Nucleotide-diphossugar_trans"/>
</dbReference>
<dbReference type="SUPFAM" id="SSF53448">
    <property type="entry name" value="Nucleotide-diphospho-sugar transferases"/>
    <property type="match status" value="1"/>
</dbReference>
<dbReference type="PANTHER" id="PTHR31306:SF4">
    <property type="entry name" value="ALPHA-1,2-GALACTOSYLTRANSFERASE"/>
    <property type="match status" value="1"/>
</dbReference>